<evidence type="ECO:0000313" key="3">
    <source>
        <dbReference type="Proteomes" id="UP000277928"/>
    </source>
</evidence>
<keyword evidence="3" id="KW-1185">Reference proteome</keyword>
<feature type="region of interest" description="Disordered" evidence="1">
    <location>
        <begin position="101"/>
        <end position="204"/>
    </location>
</feature>
<sequence length="242" mass="26405">MKNLLNLPFFSDNWKKNVSNLGYCSVPDDQPCSSSGELTLTNKGCDLQRNGALTNPEFNRNNSIHCSRTLVGNVFLAEHSSLHRPAPFNERSVDVISLNGSERGVDVSPPPPSVHALPPRPPLRSKSTGRSLHNRLPPPAYQSKNSVKRLGAVATSSSNKPPPPPYQAQMTSTKRSVEFSPNETSTPKLKNSESAHCSEDEKNTVVGERKAKAISFYENVDLNDAASPGSEIGTIWYEYGCV</sequence>
<dbReference type="STRING" id="42156.A0A3P6UYN2"/>
<gene>
    <name evidence="2" type="ORF">NLS_LOCUS5880</name>
</gene>
<dbReference type="Proteomes" id="UP000277928">
    <property type="component" value="Unassembled WGS sequence"/>
</dbReference>
<evidence type="ECO:0000313" key="2">
    <source>
        <dbReference type="EMBL" id="VDK82711.1"/>
    </source>
</evidence>
<name>A0A3P6UYN2_LITSI</name>
<feature type="compositionally biased region" description="Pro residues" evidence="1">
    <location>
        <begin position="108"/>
        <end position="122"/>
    </location>
</feature>
<dbReference type="AlphaFoldDB" id="A0A3P6UYN2"/>
<evidence type="ECO:0000256" key="1">
    <source>
        <dbReference type="SAM" id="MobiDB-lite"/>
    </source>
</evidence>
<organism evidence="2 3">
    <name type="scientific">Litomosoides sigmodontis</name>
    <name type="common">Filarial nematode worm</name>
    <dbReference type="NCBI Taxonomy" id="42156"/>
    <lineage>
        <taxon>Eukaryota</taxon>
        <taxon>Metazoa</taxon>
        <taxon>Ecdysozoa</taxon>
        <taxon>Nematoda</taxon>
        <taxon>Chromadorea</taxon>
        <taxon>Rhabditida</taxon>
        <taxon>Spirurina</taxon>
        <taxon>Spiruromorpha</taxon>
        <taxon>Filarioidea</taxon>
        <taxon>Onchocercidae</taxon>
        <taxon>Litomosoides</taxon>
    </lineage>
</organism>
<dbReference type="EMBL" id="UYRX01000473">
    <property type="protein sequence ID" value="VDK82711.1"/>
    <property type="molecule type" value="Genomic_DNA"/>
</dbReference>
<reference evidence="2 3" key="1">
    <citation type="submission" date="2018-08" db="EMBL/GenBank/DDBJ databases">
        <authorList>
            <person name="Laetsch R D."/>
            <person name="Stevens L."/>
            <person name="Kumar S."/>
            <person name="Blaxter L. M."/>
        </authorList>
    </citation>
    <scope>NUCLEOTIDE SEQUENCE [LARGE SCALE GENOMIC DNA]</scope>
</reference>
<proteinExistence type="predicted"/>
<feature type="compositionally biased region" description="Polar residues" evidence="1">
    <location>
        <begin position="168"/>
        <end position="189"/>
    </location>
</feature>
<dbReference type="OrthoDB" id="10254988at2759"/>
<accession>A0A3P6UYN2</accession>
<protein>
    <submittedName>
        <fullName evidence="2">Uncharacterized protein</fullName>
    </submittedName>
</protein>
<feature type="compositionally biased region" description="Basic and acidic residues" evidence="1">
    <location>
        <begin position="190"/>
        <end position="204"/>
    </location>
</feature>